<keyword evidence="7 28" id="KW-0813">Transport</keyword>
<comment type="similarity">
    <text evidence="5 28">Belongs to the VPS29 family.</text>
</comment>
<dbReference type="InterPro" id="IPR028661">
    <property type="entry name" value="Vps29"/>
</dbReference>
<gene>
    <name evidence="31" type="ORF">ONE63_010747</name>
</gene>
<evidence type="ECO:0000256" key="5">
    <source>
        <dbReference type="ARBA" id="ARBA00005945"/>
    </source>
</evidence>
<keyword evidence="8" id="KW-1003">Cell membrane</keyword>
<evidence type="ECO:0000256" key="28">
    <source>
        <dbReference type="RuleBase" id="RU362040"/>
    </source>
</evidence>
<comment type="function">
    <text evidence="28">Component of the commander complex that is essential for endosomal recycling of transmembrane cargos; the commander complex is composed of the Csubcomplex and the retriever subcomplex. Component of the retriever complex, which is a heterotrimeric complex related to retromer cargo-selective complex (CSC) and essential for retromer-independent retrieval and recycling of numerous cargos. Component of the retromer cargo-selective complex (CSC). The CSC is believed to be the core functional component of retromer or respective retromer complex variants acting to prevent missorting of selected transmembrane cargo proteins into the lysosomal degradation pathway. In the endosomes, retriever complex drives the retrieval and recycling of NxxY-motif-containing cargo proteins by coupling to snx17, a cargo essential for the homeostatic maintenance of numerous cell surface proteins associated with processes that include cell migration, cell adhesion, nutrient supply and cell signaling. The recruitment of the retriever complex to the endosomal membrane involves Cand WASH complexes.</text>
</comment>
<comment type="function">
    <text evidence="26">This is the non-catalytic component of the active enzyme, which catalyzes the hydrolysis of ATP coupled with the exchange of Na(+) and K(+) ions across the plasma membrane. The beta subunit regulates, through assembly of alpha/beta heterodimers, the number of sodium pumps transported to the plasma membrane.</text>
</comment>
<comment type="similarity">
    <text evidence="4">Belongs to the X(+)/potassium ATPases subunit beta family.</text>
</comment>
<evidence type="ECO:0000256" key="20">
    <source>
        <dbReference type="ARBA" id="ARBA00023053"/>
    </source>
</evidence>
<dbReference type="InterPro" id="IPR029052">
    <property type="entry name" value="Metallo-depent_PP-like"/>
</dbReference>
<evidence type="ECO:0000259" key="30">
    <source>
        <dbReference type="Pfam" id="PF12850"/>
    </source>
</evidence>
<evidence type="ECO:0000313" key="32">
    <source>
        <dbReference type="Proteomes" id="UP001075354"/>
    </source>
</evidence>
<evidence type="ECO:0000256" key="14">
    <source>
        <dbReference type="ARBA" id="ARBA00022753"/>
    </source>
</evidence>
<evidence type="ECO:0000256" key="23">
    <source>
        <dbReference type="ARBA" id="ARBA00023157"/>
    </source>
</evidence>
<keyword evidence="16 28" id="KW-0653">Protein transport</keyword>
<dbReference type="GO" id="GO:0001671">
    <property type="term" value="F:ATPase activator activity"/>
    <property type="evidence" value="ECO:0007669"/>
    <property type="project" value="UniProtKB-ARBA"/>
</dbReference>
<dbReference type="Proteomes" id="UP001075354">
    <property type="component" value="Chromosome 9"/>
</dbReference>
<dbReference type="EMBL" id="JAPTSV010000009">
    <property type="protein sequence ID" value="KAJ1524230.1"/>
    <property type="molecule type" value="Genomic_DNA"/>
</dbReference>
<evidence type="ECO:0000256" key="27">
    <source>
        <dbReference type="ARBA" id="ARBA00031913"/>
    </source>
</evidence>
<keyword evidence="12 29" id="KW-0812">Transmembrane</keyword>
<keyword evidence="9" id="KW-0963">Cytoplasm</keyword>
<comment type="caution">
    <text evidence="31">The sequence shown here is derived from an EMBL/GenBank/DDBJ whole genome shotgun (WGS) entry which is preliminary data.</text>
</comment>
<keyword evidence="17" id="KW-0630">Potassium</keyword>
<keyword evidence="11" id="KW-0740">Sodium/potassium transport</keyword>
<evidence type="ECO:0000256" key="18">
    <source>
        <dbReference type="ARBA" id="ARBA00022968"/>
    </source>
</evidence>
<feature type="domain" description="Calcineurin-like phosphoesterase" evidence="30">
    <location>
        <begin position="1"/>
        <end position="157"/>
    </location>
</feature>
<evidence type="ECO:0000256" key="24">
    <source>
        <dbReference type="ARBA" id="ARBA00023180"/>
    </source>
</evidence>
<evidence type="ECO:0000256" key="17">
    <source>
        <dbReference type="ARBA" id="ARBA00022958"/>
    </source>
</evidence>
<dbReference type="InterPro" id="IPR024654">
    <property type="entry name" value="Calcineurin-like_PHP_lpxH"/>
</dbReference>
<keyword evidence="32" id="KW-1185">Reference proteome</keyword>
<name>A0AAV7XIJ7_9NEOP</name>
<proteinExistence type="inferred from homology"/>
<dbReference type="GO" id="GO:0005829">
    <property type="term" value="C:cytosol"/>
    <property type="evidence" value="ECO:0007669"/>
    <property type="project" value="GOC"/>
</dbReference>
<evidence type="ECO:0000256" key="4">
    <source>
        <dbReference type="ARBA" id="ARBA00005876"/>
    </source>
</evidence>
<dbReference type="NCBIfam" id="TIGR00040">
    <property type="entry name" value="yfcE"/>
    <property type="match status" value="1"/>
</dbReference>
<dbReference type="FunFam" id="2.60.40.1660:FF:000004">
    <property type="entry name" value="sodium/potassium-transporting ATPase subunit beta-2"/>
    <property type="match status" value="1"/>
</dbReference>
<organism evidence="31 32">
    <name type="scientific">Megalurothrips usitatus</name>
    <name type="common">bean blossom thrips</name>
    <dbReference type="NCBI Taxonomy" id="439358"/>
    <lineage>
        <taxon>Eukaryota</taxon>
        <taxon>Metazoa</taxon>
        <taxon>Ecdysozoa</taxon>
        <taxon>Arthropoda</taxon>
        <taxon>Hexapoda</taxon>
        <taxon>Insecta</taxon>
        <taxon>Pterygota</taxon>
        <taxon>Neoptera</taxon>
        <taxon>Paraneoptera</taxon>
        <taxon>Thysanoptera</taxon>
        <taxon>Terebrantia</taxon>
        <taxon>Thripoidea</taxon>
        <taxon>Thripidae</taxon>
        <taxon>Megalurothrips</taxon>
    </lineage>
</organism>
<keyword evidence="21" id="KW-0406">Ion transport</keyword>
<keyword evidence="18" id="KW-0735">Signal-anchor</keyword>
<keyword evidence="14" id="KW-0967">Endosome</keyword>
<keyword evidence="15" id="KW-0862">Zinc</keyword>
<dbReference type="Gene3D" id="3.60.21.10">
    <property type="match status" value="1"/>
</dbReference>
<dbReference type="PANTHER" id="PTHR11124">
    <property type="entry name" value="VACUOLAR SORTING PROTEIN VPS29"/>
    <property type="match status" value="1"/>
</dbReference>
<dbReference type="GO" id="GO:0046872">
    <property type="term" value="F:metal ion binding"/>
    <property type="evidence" value="ECO:0007669"/>
    <property type="project" value="UniProtKB-KW"/>
</dbReference>
<accession>A0AAV7XIJ7</accession>
<protein>
    <recommendedName>
        <fullName evidence="6 28">Vacuolar protein sorting-associated protein 29</fullName>
    </recommendedName>
    <alternativeName>
        <fullName evidence="27 28">Vesicle protein sorting 29</fullName>
    </alternativeName>
</protein>
<keyword evidence="10" id="KW-0633">Potassium transport</keyword>
<evidence type="ECO:0000256" key="1">
    <source>
        <dbReference type="ARBA" id="ARBA00004401"/>
    </source>
</evidence>
<dbReference type="InterPro" id="IPR038702">
    <property type="entry name" value="Na/K_ATPase_sub_beta_sf"/>
</dbReference>
<dbReference type="GO" id="GO:0005890">
    <property type="term" value="C:sodium:potassium-exchanging ATPase complex"/>
    <property type="evidence" value="ECO:0007669"/>
    <property type="project" value="InterPro"/>
</dbReference>
<evidence type="ECO:0000256" key="19">
    <source>
        <dbReference type="ARBA" id="ARBA00022989"/>
    </source>
</evidence>
<evidence type="ECO:0000256" key="10">
    <source>
        <dbReference type="ARBA" id="ARBA00022538"/>
    </source>
</evidence>
<dbReference type="GO" id="GO:0015031">
    <property type="term" value="P:protein transport"/>
    <property type="evidence" value="ECO:0007669"/>
    <property type="project" value="UniProtKB-KW"/>
</dbReference>
<dbReference type="GO" id="GO:0006813">
    <property type="term" value="P:potassium ion transport"/>
    <property type="evidence" value="ECO:0007669"/>
    <property type="project" value="UniProtKB-KW"/>
</dbReference>
<evidence type="ECO:0000256" key="29">
    <source>
        <dbReference type="SAM" id="Phobius"/>
    </source>
</evidence>
<evidence type="ECO:0000313" key="31">
    <source>
        <dbReference type="EMBL" id="KAJ1524230.1"/>
    </source>
</evidence>
<keyword evidence="22 29" id="KW-0472">Membrane</keyword>
<dbReference type="CDD" id="cd07394">
    <property type="entry name" value="MPP_Vps29"/>
    <property type="match status" value="1"/>
</dbReference>
<evidence type="ECO:0000256" key="13">
    <source>
        <dbReference type="ARBA" id="ARBA00022723"/>
    </source>
</evidence>
<dbReference type="AlphaFoldDB" id="A0AAV7XIJ7"/>
<sequence length="534" mass="59778">MLVLVLGDLHIPHRCSSLPAKFKKLLVPGRIQHILCTGNLCTKESYDYLKTLASDVHVVRGDFDENLNYPEQKVVTVGQFRIGLSHGHQVVPWGDPESLSLVQRQLDVDILISGHTHKFEAYEHESKFYINPGSATGAYNPLDTAVTPSFVLMDIQSSTVVTYVYQLVGDEVKAVVGGESVGSRTRRTPVRAVSGSLSAGAAAAEEAPKGANMETKGTNGTSFDVSYCKPEERSRWDSIRLAIYNPSTREIFGRTCQSWGAITLFYSVFYVILAAFFAICMKGMLVTIDEKIPYFTQDYSLIGSSPGLGFRPIGADAEKEGSLIWFDAKNATNVEVWTSRIEDFLKPYKNPSSLKGEGRNQVRCDYATPNPGAGKVCAMDMDNWGTCQQRFGYGYNKSSPCVFVKLNKIFGWVPEYYNDTADLPKDMPQELKDHIDRTPISKRNTIWVSCEGENPADIENVGPIEFFPERGIPGFYFPYENQDGYLSPVVAIHFVRPNPHVLINIECRAWARNINYRRHNTLREGSVHFEIMID</sequence>
<dbReference type="Gene3D" id="2.60.40.1660">
    <property type="entry name" value="Na, k-atpase alpha subunit"/>
    <property type="match status" value="1"/>
</dbReference>
<keyword evidence="20" id="KW-0915">Sodium</keyword>
<evidence type="ECO:0000256" key="12">
    <source>
        <dbReference type="ARBA" id="ARBA00022692"/>
    </source>
</evidence>
<evidence type="ECO:0000256" key="7">
    <source>
        <dbReference type="ARBA" id="ARBA00022448"/>
    </source>
</evidence>
<reference evidence="31" key="1">
    <citation type="submission" date="2022-12" db="EMBL/GenBank/DDBJ databases">
        <title>Chromosome-level genome assembly of the bean flower thrips Megalurothrips usitatus.</title>
        <authorList>
            <person name="Ma L."/>
            <person name="Liu Q."/>
            <person name="Li H."/>
            <person name="Cai W."/>
        </authorList>
    </citation>
    <scope>NUCLEOTIDE SEQUENCE</scope>
    <source>
        <strain evidence="31">Cailab_2022a</strain>
    </source>
</reference>
<evidence type="ECO:0000256" key="16">
    <source>
        <dbReference type="ARBA" id="ARBA00022927"/>
    </source>
</evidence>
<evidence type="ECO:0000256" key="22">
    <source>
        <dbReference type="ARBA" id="ARBA00023136"/>
    </source>
</evidence>
<dbReference type="SUPFAM" id="SSF56300">
    <property type="entry name" value="Metallo-dependent phosphatases"/>
    <property type="match status" value="1"/>
</dbReference>
<keyword evidence="25" id="KW-0739">Sodium transport</keyword>
<keyword evidence="23" id="KW-1015">Disulfide bond</keyword>
<evidence type="ECO:0000256" key="11">
    <source>
        <dbReference type="ARBA" id="ARBA00022607"/>
    </source>
</evidence>
<keyword evidence="13" id="KW-0479">Metal-binding</keyword>
<dbReference type="InterPro" id="IPR000979">
    <property type="entry name" value="Phosphodiesterase_MJ0936/Vps29"/>
</dbReference>
<dbReference type="GO" id="GO:0030904">
    <property type="term" value="C:retromer complex"/>
    <property type="evidence" value="ECO:0007669"/>
    <property type="project" value="InterPro"/>
</dbReference>
<evidence type="ECO:0000256" key="21">
    <source>
        <dbReference type="ARBA" id="ARBA00023065"/>
    </source>
</evidence>
<dbReference type="Pfam" id="PF12850">
    <property type="entry name" value="Metallophos_2"/>
    <property type="match status" value="1"/>
</dbReference>
<evidence type="ECO:0000256" key="3">
    <source>
        <dbReference type="ARBA" id="ARBA00004496"/>
    </source>
</evidence>
<evidence type="ECO:0000256" key="26">
    <source>
        <dbReference type="ARBA" id="ARBA00025540"/>
    </source>
</evidence>
<comment type="subcellular location">
    <subcellularLocation>
        <location evidence="1">Cell membrane</location>
        <topology evidence="1">Single-pass type II membrane protein</topology>
    </subcellularLocation>
    <subcellularLocation>
        <location evidence="3">Cytoplasm</location>
    </subcellularLocation>
    <subcellularLocation>
        <location evidence="2">Endosome membrane</location>
        <topology evidence="2">Peripheral membrane protein</topology>
    </subcellularLocation>
</comment>
<dbReference type="FunFam" id="3.60.21.10:FF:000009">
    <property type="entry name" value="Vacuolar protein sorting-associated protein 29"/>
    <property type="match status" value="1"/>
</dbReference>
<dbReference type="InterPro" id="IPR000402">
    <property type="entry name" value="Na/K_ATPase_sub_beta"/>
</dbReference>
<dbReference type="GO" id="GO:0010008">
    <property type="term" value="C:endosome membrane"/>
    <property type="evidence" value="ECO:0007669"/>
    <property type="project" value="UniProtKB-SubCell"/>
</dbReference>
<keyword evidence="24" id="KW-0325">Glycoprotein</keyword>
<evidence type="ECO:0000256" key="8">
    <source>
        <dbReference type="ARBA" id="ARBA00022475"/>
    </source>
</evidence>
<dbReference type="GO" id="GO:0042147">
    <property type="term" value="P:retrograde transport, endosome to Golgi"/>
    <property type="evidence" value="ECO:0007669"/>
    <property type="project" value="InterPro"/>
</dbReference>
<evidence type="ECO:0000256" key="25">
    <source>
        <dbReference type="ARBA" id="ARBA00023201"/>
    </source>
</evidence>
<evidence type="ECO:0000256" key="2">
    <source>
        <dbReference type="ARBA" id="ARBA00004481"/>
    </source>
</evidence>
<dbReference type="Pfam" id="PF00287">
    <property type="entry name" value="Na_K-ATPase"/>
    <property type="match status" value="1"/>
</dbReference>
<evidence type="ECO:0000256" key="9">
    <source>
        <dbReference type="ARBA" id="ARBA00022490"/>
    </source>
</evidence>
<dbReference type="GO" id="GO:0006814">
    <property type="term" value="P:sodium ion transport"/>
    <property type="evidence" value="ECO:0007669"/>
    <property type="project" value="UniProtKB-KW"/>
</dbReference>
<evidence type="ECO:0000256" key="15">
    <source>
        <dbReference type="ARBA" id="ARBA00022833"/>
    </source>
</evidence>
<evidence type="ECO:0000256" key="6">
    <source>
        <dbReference type="ARBA" id="ARBA00017767"/>
    </source>
</evidence>
<feature type="transmembrane region" description="Helical" evidence="29">
    <location>
        <begin position="259"/>
        <end position="281"/>
    </location>
</feature>
<keyword evidence="19 29" id="KW-1133">Transmembrane helix</keyword>